<dbReference type="RefSeq" id="WP_227620792.1">
    <property type="nucleotide sequence ID" value="NZ_JAJEQL010000009.1"/>
</dbReference>
<name>A0ABS8F7L8_9FIRM</name>
<sequence>MAQTSLSYYEKVLKSKVERVGLHPAQDAGIFDQGDEDRNLLRLHRSCGPGGGKSS</sequence>
<reference evidence="1" key="1">
    <citation type="submission" date="2021-10" db="EMBL/GenBank/DDBJ databases">
        <title>Anaerobic single-cell dispensing facilitates the cultivation of human gut bacteria.</title>
        <authorList>
            <person name="Afrizal A."/>
        </authorList>
    </citation>
    <scope>NUCLEOTIDE SEQUENCE</scope>
    <source>
        <strain evidence="1">CLA-AA-H233</strain>
    </source>
</reference>
<dbReference type="EMBL" id="JAJEQL010000009">
    <property type="protein sequence ID" value="MCC2199215.1"/>
    <property type="molecule type" value="Genomic_DNA"/>
</dbReference>
<keyword evidence="2" id="KW-1185">Reference proteome</keyword>
<accession>A0ABS8F7L8</accession>
<dbReference type="Proteomes" id="UP001430637">
    <property type="component" value="Unassembled WGS sequence"/>
</dbReference>
<organism evidence="1 2">
    <name type="scientific">Faecalibacterium butyricigenerans</name>
    <dbReference type="NCBI Taxonomy" id="1851427"/>
    <lineage>
        <taxon>Bacteria</taxon>
        <taxon>Bacillati</taxon>
        <taxon>Bacillota</taxon>
        <taxon>Clostridia</taxon>
        <taxon>Eubacteriales</taxon>
        <taxon>Oscillospiraceae</taxon>
        <taxon>Faecalibacterium</taxon>
    </lineage>
</organism>
<proteinExistence type="predicted"/>
<evidence type="ECO:0000313" key="1">
    <source>
        <dbReference type="EMBL" id="MCC2199215.1"/>
    </source>
</evidence>
<protein>
    <submittedName>
        <fullName evidence="1">Uncharacterized protein</fullName>
    </submittedName>
</protein>
<gene>
    <name evidence="1" type="ORF">LKD23_05500</name>
</gene>
<evidence type="ECO:0000313" key="2">
    <source>
        <dbReference type="Proteomes" id="UP001430637"/>
    </source>
</evidence>
<comment type="caution">
    <text evidence="1">The sequence shown here is derived from an EMBL/GenBank/DDBJ whole genome shotgun (WGS) entry which is preliminary data.</text>
</comment>